<comment type="caution">
    <text evidence="8">The sequence shown here is derived from an EMBL/GenBank/DDBJ whole genome shotgun (WGS) entry which is preliminary data.</text>
</comment>
<dbReference type="GO" id="GO:0000172">
    <property type="term" value="C:ribonuclease MRP complex"/>
    <property type="evidence" value="ECO:0007669"/>
    <property type="project" value="InterPro"/>
</dbReference>
<dbReference type="GO" id="GO:0001682">
    <property type="term" value="P:tRNA 5'-leader removal"/>
    <property type="evidence" value="ECO:0007669"/>
    <property type="project" value="InterPro"/>
</dbReference>
<feature type="compositionally biased region" description="Low complexity" evidence="4">
    <location>
        <begin position="169"/>
        <end position="184"/>
    </location>
</feature>
<reference evidence="8" key="1">
    <citation type="submission" date="2017-07" db="EMBL/GenBank/DDBJ databases">
        <title>Taro Niue Genome Assembly and Annotation.</title>
        <authorList>
            <person name="Atibalentja N."/>
            <person name="Keating K."/>
            <person name="Fields C.J."/>
        </authorList>
    </citation>
    <scope>NUCLEOTIDE SEQUENCE</scope>
    <source>
        <strain evidence="8">Niue_2</strain>
        <tissue evidence="8">Leaf</tissue>
    </source>
</reference>
<evidence type="ECO:0000259" key="5">
    <source>
        <dbReference type="Pfam" id="PF06978"/>
    </source>
</evidence>
<dbReference type="GO" id="GO:0005655">
    <property type="term" value="C:nucleolar ribonuclease P complex"/>
    <property type="evidence" value="ECO:0007669"/>
    <property type="project" value="InterPro"/>
</dbReference>
<evidence type="ECO:0000313" key="9">
    <source>
        <dbReference type="Proteomes" id="UP000652761"/>
    </source>
</evidence>
<evidence type="ECO:0000256" key="1">
    <source>
        <dbReference type="ARBA" id="ARBA00004123"/>
    </source>
</evidence>
<organism evidence="8 9">
    <name type="scientific">Colocasia esculenta</name>
    <name type="common">Wild taro</name>
    <name type="synonym">Arum esculentum</name>
    <dbReference type="NCBI Taxonomy" id="4460"/>
    <lineage>
        <taxon>Eukaryota</taxon>
        <taxon>Viridiplantae</taxon>
        <taxon>Streptophyta</taxon>
        <taxon>Embryophyta</taxon>
        <taxon>Tracheophyta</taxon>
        <taxon>Spermatophyta</taxon>
        <taxon>Magnoliopsida</taxon>
        <taxon>Liliopsida</taxon>
        <taxon>Araceae</taxon>
        <taxon>Aroideae</taxon>
        <taxon>Colocasieae</taxon>
        <taxon>Colocasia</taxon>
    </lineage>
</organism>
<dbReference type="InterPro" id="IPR012590">
    <property type="entry name" value="POPLD_dom"/>
</dbReference>
<gene>
    <name evidence="8" type="ORF">Taro_019946</name>
</gene>
<proteinExistence type="predicted"/>
<feature type="compositionally biased region" description="Basic and acidic residues" evidence="4">
    <location>
        <begin position="249"/>
        <end position="264"/>
    </location>
</feature>
<name>A0A843UXL2_COLES</name>
<dbReference type="PANTHER" id="PTHR22731">
    <property type="entry name" value="RIBONUCLEASES P/MRP PROTEIN SUBUNIT POP1"/>
    <property type="match status" value="1"/>
</dbReference>
<dbReference type="PANTHER" id="PTHR22731:SF3">
    <property type="entry name" value="RIBONUCLEASES P_MRP PROTEIN SUBUNIT POP1"/>
    <property type="match status" value="1"/>
</dbReference>
<sequence>MVAPRMSCHASTSDHSNGAFILDYDDCPRGKERGLRDGQAEALNLVLPRCRLEVAGPPTVWRPPPPTGSVDSGSSLLRRLRLRLQVPRRKSQGFRLPLLPDAGAGDLAASITALPTAISSRFRKQASSPGPSPDSSSPAAGSDDHWLPLLTGRAFPCSSFACPDLFQMASPSSSRGRRPSAAVSLTPPPRSLNVQKFAESRAAELEALHAVVAGRTGGSFRVHRSKRRRTTSHVDRFAKGRGGRKRRRLGEGEGRVEGREIEREEEKKKLNRRVRRRMELRKNLDFGFSESGDGTQRLRTHLWHAKRFTMVKRWGFYLPLGLHGRTRFKGYLEAAKFWSTSTRFKLLLPYPIRGSRGRHSLFLSLGLLTCSQDSLFAVLRAVLVPSSSDVKEGIAQPVTYGMCYGRAMLHHIGASLSRLIAPVVYMWRPTSRVYISLNDQMVHGPDLGGDLGTLHRQLWIWVHAAAFTEGFGVLSAACQKQMNEDGVLLSCVSLKGKLAKLEVMGSEATQILQKILHPASELCDASEDSSYEGDPYLNACSSHNKKILPAEQDDDLAFHKDKKECLSSPSKMFGLLGLSEHLPSCAIISLEVLDPRSLSSKKGVESVLLAPSADPPCDLLKEISKESNNSTHLSSPDDIREKVVSFWSKPEEYGTSISDSKDLWMSDRLQPPVEDSILCLEKHHQRLKYFHLHSTNSAIITSESQGCNSRTCSVLLLKHNHQTGSHQGWSIILPLSWVKSFWIPLVSYGAHAIGLRERHWVASDGGIPCFPFDFPDCKPYSMLMSVIAAETNQSAQRRPLSMRPPRIPIPPPWDCIRFSVAEGLSIMGSSQCVEKQQERGEESAPSTSAVDSQMEAHGLDTCKNTGLSFQGCVARTSNTLAYFLRSIHCRHLLMFPKTKLSKSAFSELVDKEVIKWVPRILNKLSPDRPLCFTRVLLHSYREGIFEEGAVVCAPITTDLEILASRSEEPEKLQIPHSLATSYFTQEEDSDRWVLQVPDDPSARPLHRWPIGFVTSGFVRGSAKPVALAVCEVTLLAQLRERQWSEMQKGRPEVLVLVRNLRSTAYRLSRATIVLEQEDDLTFM</sequence>
<feature type="region of interest" description="Disordered" evidence="4">
    <location>
        <begin position="220"/>
        <end position="264"/>
    </location>
</feature>
<feature type="domain" description="POP1 C-terminal" evidence="7">
    <location>
        <begin position="997"/>
        <end position="1073"/>
    </location>
</feature>
<dbReference type="Pfam" id="PF06978">
    <property type="entry name" value="POP1_N"/>
    <property type="match status" value="1"/>
</dbReference>
<dbReference type="Proteomes" id="UP000652761">
    <property type="component" value="Unassembled WGS sequence"/>
</dbReference>
<dbReference type="Pfam" id="PF22770">
    <property type="entry name" value="POP1_C"/>
    <property type="match status" value="1"/>
</dbReference>
<dbReference type="InterPro" id="IPR009723">
    <property type="entry name" value="Pop1_N"/>
</dbReference>
<evidence type="ECO:0000256" key="4">
    <source>
        <dbReference type="SAM" id="MobiDB-lite"/>
    </source>
</evidence>
<feature type="compositionally biased region" description="Basic residues" evidence="4">
    <location>
        <begin position="221"/>
        <end position="231"/>
    </location>
</feature>
<evidence type="ECO:0000313" key="8">
    <source>
        <dbReference type="EMBL" id="MQL87406.1"/>
    </source>
</evidence>
<feature type="compositionally biased region" description="Basic residues" evidence="4">
    <location>
        <begin position="239"/>
        <end position="248"/>
    </location>
</feature>
<accession>A0A843UXL2</accession>
<comment type="subcellular location">
    <subcellularLocation>
        <location evidence="1">Nucleus</location>
    </subcellularLocation>
</comment>
<evidence type="ECO:0000259" key="7">
    <source>
        <dbReference type="Pfam" id="PF22770"/>
    </source>
</evidence>
<dbReference type="InterPro" id="IPR039182">
    <property type="entry name" value="Pop1"/>
</dbReference>
<evidence type="ECO:0000256" key="2">
    <source>
        <dbReference type="ARBA" id="ARBA00022694"/>
    </source>
</evidence>
<keyword evidence="2" id="KW-0819">tRNA processing</keyword>
<dbReference type="OrthoDB" id="442863at2759"/>
<evidence type="ECO:0000256" key="3">
    <source>
        <dbReference type="ARBA" id="ARBA00023242"/>
    </source>
</evidence>
<keyword evidence="3" id="KW-0539">Nucleus</keyword>
<dbReference type="InterPro" id="IPR055079">
    <property type="entry name" value="POP1_C"/>
</dbReference>
<dbReference type="AlphaFoldDB" id="A0A843UXL2"/>
<dbReference type="Pfam" id="PF08170">
    <property type="entry name" value="POPLD"/>
    <property type="match status" value="1"/>
</dbReference>
<feature type="domain" description="POPLD" evidence="6">
    <location>
        <begin position="728"/>
        <end position="804"/>
    </location>
</feature>
<protein>
    <submittedName>
        <fullName evidence="8">Uncharacterized protein</fullName>
    </submittedName>
</protein>
<dbReference type="EMBL" id="NMUH01000975">
    <property type="protein sequence ID" value="MQL87406.1"/>
    <property type="molecule type" value="Genomic_DNA"/>
</dbReference>
<keyword evidence="9" id="KW-1185">Reference proteome</keyword>
<feature type="compositionally biased region" description="Low complexity" evidence="4">
    <location>
        <begin position="126"/>
        <end position="141"/>
    </location>
</feature>
<feature type="region of interest" description="Disordered" evidence="4">
    <location>
        <begin position="169"/>
        <end position="190"/>
    </location>
</feature>
<evidence type="ECO:0000259" key="6">
    <source>
        <dbReference type="Pfam" id="PF08170"/>
    </source>
</evidence>
<feature type="domain" description="Pop1 N-terminal" evidence="5">
    <location>
        <begin position="298"/>
        <end position="320"/>
    </location>
</feature>
<feature type="region of interest" description="Disordered" evidence="4">
    <location>
        <begin position="121"/>
        <end position="143"/>
    </location>
</feature>